<evidence type="ECO:0000259" key="1">
    <source>
        <dbReference type="Pfam" id="PF26097"/>
    </source>
</evidence>
<proteinExistence type="predicted"/>
<protein>
    <recommendedName>
        <fullName evidence="1">Inh N-terminal domain-containing protein</fullName>
    </recommendedName>
</protein>
<evidence type="ECO:0000313" key="2">
    <source>
        <dbReference type="EMBL" id="XBS49874.1"/>
    </source>
</evidence>
<feature type="domain" description="Inh N-terminal" evidence="1">
    <location>
        <begin position="119"/>
        <end position="170"/>
    </location>
</feature>
<accession>A0AAU7PIG8</accession>
<dbReference type="Pfam" id="PF26097">
    <property type="entry name" value="Phage_Inh_N"/>
    <property type="match status" value="1"/>
</dbReference>
<dbReference type="InterPro" id="IPR059054">
    <property type="entry name" value="Inh_N"/>
</dbReference>
<organism evidence="2">
    <name type="scientific">Salmonella phage SalP219</name>
    <dbReference type="NCBI Taxonomy" id="3158864"/>
    <lineage>
        <taxon>Viruses</taxon>
        <taxon>Duplodnaviria</taxon>
        <taxon>Heunggongvirae</taxon>
        <taxon>Uroviricota</taxon>
        <taxon>Caudoviricetes</taxon>
        <taxon>Vequintavirinae</taxon>
        <taxon>Seunavirus</taxon>
    </lineage>
</organism>
<dbReference type="EMBL" id="PP595732">
    <property type="protein sequence ID" value="XBS49874.1"/>
    <property type="molecule type" value="Genomic_DNA"/>
</dbReference>
<sequence>MANQNYRIFPNKVELFKFFGTYAPDLNVGVSARLPLNGFAVGKQHRAFRNSVEFFKALAEISGLDVDAEHSTLRMGTYIVFFNSPLPNPNRRGKAVEAIVGPKGEEVKTEELHVRSASFEAILAEAEALNDESDKKGSKDKLADLAATKGITLAKNKSFENMMADFKAALEELEPAK</sequence>
<reference evidence="2" key="1">
    <citation type="submission" date="2024-04" db="EMBL/GenBank/DDBJ databases">
        <authorList>
            <person name="Jaglan A.B."/>
            <person name="Vashisth M."/>
            <person name="Anand T."/>
            <person name="Virmani N."/>
            <person name="Bera B."/>
            <person name="Vaid R."/>
        </authorList>
    </citation>
    <scope>NUCLEOTIDE SEQUENCE</scope>
</reference>
<name>A0AAU7PIG8_9CAUD</name>